<dbReference type="EMBL" id="JAIWYP010000016">
    <property type="protein sequence ID" value="KAH3693754.1"/>
    <property type="molecule type" value="Genomic_DNA"/>
</dbReference>
<feature type="region of interest" description="Disordered" evidence="1">
    <location>
        <begin position="43"/>
        <end position="119"/>
    </location>
</feature>
<gene>
    <name evidence="2" type="ORF">DPMN_081194</name>
</gene>
<evidence type="ECO:0000313" key="3">
    <source>
        <dbReference type="Proteomes" id="UP000828390"/>
    </source>
</evidence>
<sequence length="119" mass="13331">MDRTYIVIGQPDPSIPVFRIQRQGDKSIVKTVHRNHLLPVRQLPLDVTSTSETETSNTHETSDAESDTSHSVLSSASSTSRSVFVPPHQRKPGEPGLLPRRTKRATKTPKWMRTGDYIV</sequence>
<feature type="compositionally biased region" description="Low complexity" evidence="1">
    <location>
        <begin position="48"/>
        <end position="59"/>
    </location>
</feature>
<reference evidence="2" key="1">
    <citation type="journal article" date="2019" name="bioRxiv">
        <title>The Genome of the Zebra Mussel, Dreissena polymorpha: A Resource for Invasive Species Research.</title>
        <authorList>
            <person name="McCartney M.A."/>
            <person name="Auch B."/>
            <person name="Kono T."/>
            <person name="Mallez S."/>
            <person name="Zhang Y."/>
            <person name="Obille A."/>
            <person name="Becker A."/>
            <person name="Abrahante J.E."/>
            <person name="Garbe J."/>
            <person name="Badalamenti J.P."/>
            <person name="Herman A."/>
            <person name="Mangelson H."/>
            <person name="Liachko I."/>
            <person name="Sullivan S."/>
            <person name="Sone E.D."/>
            <person name="Koren S."/>
            <person name="Silverstein K.A.T."/>
            <person name="Beckman K.B."/>
            <person name="Gohl D.M."/>
        </authorList>
    </citation>
    <scope>NUCLEOTIDE SEQUENCE</scope>
    <source>
        <strain evidence="2">Duluth1</strain>
        <tissue evidence="2">Whole animal</tissue>
    </source>
</reference>
<comment type="caution">
    <text evidence="2">The sequence shown here is derived from an EMBL/GenBank/DDBJ whole genome shotgun (WGS) entry which is preliminary data.</text>
</comment>
<organism evidence="2 3">
    <name type="scientific">Dreissena polymorpha</name>
    <name type="common">Zebra mussel</name>
    <name type="synonym">Mytilus polymorpha</name>
    <dbReference type="NCBI Taxonomy" id="45954"/>
    <lineage>
        <taxon>Eukaryota</taxon>
        <taxon>Metazoa</taxon>
        <taxon>Spiralia</taxon>
        <taxon>Lophotrochozoa</taxon>
        <taxon>Mollusca</taxon>
        <taxon>Bivalvia</taxon>
        <taxon>Autobranchia</taxon>
        <taxon>Heteroconchia</taxon>
        <taxon>Euheterodonta</taxon>
        <taxon>Imparidentia</taxon>
        <taxon>Neoheterodontei</taxon>
        <taxon>Myida</taxon>
        <taxon>Dreissenoidea</taxon>
        <taxon>Dreissenidae</taxon>
        <taxon>Dreissena</taxon>
    </lineage>
</organism>
<name>A0A9D3Y8J7_DREPO</name>
<protein>
    <submittedName>
        <fullName evidence="2">Uncharacterized protein</fullName>
    </submittedName>
</protein>
<dbReference type="Proteomes" id="UP000828390">
    <property type="component" value="Unassembled WGS sequence"/>
</dbReference>
<dbReference type="AlphaFoldDB" id="A0A9D3Y8J7"/>
<accession>A0A9D3Y8J7</accession>
<feature type="compositionally biased region" description="Low complexity" evidence="1">
    <location>
        <begin position="69"/>
        <end position="82"/>
    </location>
</feature>
<proteinExistence type="predicted"/>
<keyword evidence="3" id="KW-1185">Reference proteome</keyword>
<evidence type="ECO:0000313" key="2">
    <source>
        <dbReference type="EMBL" id="KAH3693754.1"/>
    </source>
</evidence>
<reference evidence="2" key="2">
    <citation type="submission" date="2020-11" db="EMBL/GenBank/DDBJ databases">
        <authorList>
            <person name="McCartney M.A."/>
            <person name="Auch B."/>
            <person name="Kono T."/>
            <person name="Mallez S."/>
            <person name="Becker A."/>
            <person name="Gohl D.M."/>
            <person name="Silverstein K.A.T."/>
            <person name="Koren S."/>
            <person name="Bechman K.B."/>
            <person name="Herman A."/>
            <person name="Abrahante J.E."/>
            <person name="Garbe J."/>
        </authorList>
    </citation>
    <scope>NUCLEOTIDE SEQUENCE</scope>
    <source>
        <strain evidence="2">Duluth1</strain>
        <tissue evidence="2">Whole animal</tissue>
    </source>
</reference>
<evidence type="ECO:0000256" key="1">
    <source>
        <dbReference type="SAM" id="MobiDB-lite"/>
    </source>
</evidence>